<dbReference type="GO" id="GO:0005524">
    <property type="term" value="F:ATP binding"/>
    <property type="evidence" value="ECO:0007669"/>
    <property type="project" value="InterPro"/>
</dbReference>
<proteinExistence type="predicted"/>
<dbReference type="InterPro" id="IPR027417">
    <property type="entry name" value="P-loop_NTPase"/>
</dbReference>
<protein>
    <submittedName>
        <fullName evidence="2">Type III restriction enzyme</fullName>
    </submittedName>
</protein>
<dbReference type="InterPro" id="IPR006935">
    <property type="entry name" value="Helicase/UvrB_N"/>
</dbReference>
<organism evidence="2 3">
    <name type="scientific">Ligilactobacillus equi DPC 6820</name>
    <dbReference type="NCBI Taxonomy" id="1392007"/>
    <lineage>
        <taxon>Bacteria</taxon>
        <taxon>Bacillati</taxon>
        <taxon>Bacillota</taxon>
        <taxon>Bacilli</taxon>
        <taxon>Lactobacillales</taxon>
        <taxon>Lactobacillaceae</taxon>
        <taxon>Ligilactobacillus</taxon>
    </lineage>
</organism>
<name>V7HYQ7_9LACO</name>
<dbReference type="PANTHER" id="PTHR47396">
    <property type="entry name" value="TYPE I RESTRICTION ENZYME ECOKI R PROTEIN"/>
    <property type="match status" value="1"/>
</dbReference>
<accession>V7HYQ7</accession>
<dbReference type="CDD" id="cd18785">
    <property type="entry name" value="SF2_C"/>
    <property type="match status" value="1"/>
</dbReference>
<comment type="caution">
    <text evidence="2">The sequence shown here is derived from an EMBL/GenBank/DDBJ whole genome shotgun (WGS) entry which is preliminary data.</text>
</comment>
<dbReference type="GO" id="GO:0016787">
    <property type="term" value="F:hydrolase activity"/>
    <property type="evidence" value="ECO:0007669"/>
    <property type="project" value="InterPro"/>
</dbReference>
<gene>
    <name evidence="2" type="ORF">LEQ_1432c</name>
</gene>
<dbReference type="EMBL" id="AWWH01000014">
    <property type="protein sequence ID" value="ETA75017.1"/>
    <property type="molecule type" value="Genomic_DNA"/>
</dbReference>
<evidence type="ECO:0000313" key="3">
    <source>
        <dbReference type="Proteomes" id="UP000018559"/>
    </source>
</evidence>
<dbReference type="Proteomes" id="UP000018559">
    <property type="component" value="Unassembled WGS sequence"/>
</dbReference>
<dbReference type="Pfam" id="PF04851">
    <property type="entry name" value="ResIII"/>
    <property type="match status" value="1"/>
</dbReference>
<dbReference type="SMART" id="SM00487">
    <property type="entry name" value="DEXDc"/>
    <property type="match status" value="1"/>
</dbReference>
<dbReference type="InterPro" id="IPR050742">
    <property type="entry name" value="Helicase_Restrict-Modif_Enz"/>
</dbReference>
<dbReference type="InterPro" id="IPR014001">
    <property type="entry name" value="Helicase_ATP-bd"/>
</dbReference>
<dbReference type="GO" id="GO:0003677">
    <property type="term" value="F:DNA binding"/>
    <property type="evidence" value="ECO:0007669"/>
    <property type="project" value="InterPro"/>
</dbReference>
<evidence type="ECO:0000259" key="1">
    <source>
        <dbReference type="SMART" id="SM00487"/>
    </source>
</evidence>
<sequence>MARTKEKNELKFKNYDKLKELDATAFFNNQFDWEVPDYITDNLKHKLRNYQKEAIRYFNYTQTNDVFRFDHLKQLMFNMATGSGKTDLMAALILYLYQEKGYHNFIFTVNSKSVIDKTIDNLTNVSSPKYLFTPNISIDGRSININKIEGMFPQEPNKSDINIKFATIHTLYNELTTRAENTMALDDYAKIKVVVLADEAHHYSASTKAKSKLSKDDKNLISWETALNELNEINEDNLMLEFTATLDFNNTAIYNKYQDKVIYRYTLDNYIQDRYSKNIRRIQTANSNEDNMLSTVLLSEYRRIYALETFNLEIKPVILFKAHRIEASHEANQLFNELIKNLTSKSLKDFLKRQSNKITDRSSQTLISTFQYFLSLDSLDNVVKEIKRRFSPERIINANDDDNSKKKTKTSFLESGEYRALNSLESPSNLYRVIFAVAKLTEGWDVLNLFDIVRINNLGNTKDKKDIAATNSEAQLIGRGARYYPLGISENSPYQRIFDKSVKYELASLLLETLHYHTLNEPEYLNNLMQSLDEMNLLSGSDKKSLPEQVTLKNEFKKSKIYREGKIYYNEVEEIPDSSYTNIRTYGVDLDSLSIIDVFDNSTEAKYNDKDSVKDISFTTIPLEGVDIRYFKKAINRLDFYHFDNLKKYLPNIKSVSELWDENWLNLEHLQLRVKTDNENLVSDFSPDDKLKIVEQFLSRVSKQIKFGFRRSRGTNRFKGYPISEYVVDFEKRIISYDTHVAPSMQQKITNTLYPSHIFAYENAIVNNNEQNLIDAIIRYADTMEKMYGEVFLIRIDESMLRGTKLSEDLKLHQFNKNAKVLNLQGFQPDFILLLQNKDYYVQIFIEPKGEKLVVKDKWKEELLSYISEHPEKIEFEEEAGNVIIKGLKFYNTETENQVMDELKDIVTEYSDEEYKQEDGNIKITLF</sequence>
<dbReference type="GO" id="GO:0005829">
    <property type="term" value="C:cytosol"/>
    <property type="evidence" value="ECO:0007669"/>
    <property type="project" value="TreeGrafter"/>
</dbReference>
<reference evidence="2 3" key="1">
    <citation type="journal article" date="2014" name="Genome Announc.">
        <title>The Genome of the Predominant Equine Lactobacillus Species, Lactobacillus equi, Is Reflective of Its Lifestyle Adaptations to an Herbivorous Host.</title>
        <authorList>
            <person name="O'Donnell M.M."/>
            <person name="Harris H.M."/>
            <person name="O'Toole P.W."/>
            <person name="Ross R.P."/>
        </authorList>
    </citation>
    <scope>NUCLEOTIDE SEQUENCE [LARGE SCALE GENOMIC DNA]</scope>
    <source>
        <strain evidence="2 3">DPC 6820</strain>
    </source>
</reference>
<feature type="domain" description="Helicase ATP-binding" evidence="1">
    <location>
        <begin position="43"/>
        <end position="273"/>
    </location>
</feature>
<dbReference type="SUPFAM" id="SSF52540">
    <property type="entry name" value="P-loop containing nucleoside triphosphate hydrolases"/>
    <property type="match status" value="1"/>
</dbReference>
<keyword evidence="3" id="KW-1185">Reference proteome</keyword>
<evidence type="ECO:0000313" key="2">
    <source>
        <dbReference type="EMBL" id="ETA75017.1"/>
    </source>
</evidence>
<dbReference type="PATRIC" id="fig|1392007.3.peg.139"/>
<dbReference type="Gene3D" id="3.40.50.300">
    <property type="entry name" value="P-loop containing nucleotide triphosphate hydrolases"/>
    <property type="match status" value="1"/>
</dbReference>
<dbReference type="AlphaFoldDB" id="V7HYQ7"/>
<dbReference type="PANTHER" id="PTHR47396:SF1">
    <property type="entry name" value="ATP-DEPENDENT HELICASE IRC3-RELATED"/>
    <property type="match status" value="1"/>
</dbReference>